<dbReference type="InterPro" id="IPR036457">
    <property type="entry name" value="PPM-type-like_dom_sf"/>
</dbReference>
<evidence type="ECO:0000256" key="14">
    <source>
        <dbReference type="ARBA" id="ARBA00022989"/>
    </source>
</evidence>
<comment type="similarity">
    <text evidence="5">Belongs to the PP2C family.</text>
</comment>
<reference evidence="24" key="2">
    <citation type="submission" date="2023-06" db="EMBL/GenBank/DDBJ databases">
        <authorList>
            <person name="Swenson N.G."/>
            <person name="Wegrzyn J.L."/>
            <person name="Mcevoy S.L."/>
        </authorList>
    </citation>
    <scope>NUCLEOTIDE SEQUENCE</scope>
    <source>
        <strain evidence="24">NS2018</strain>
        <tissue evidence="24">Leaf</tissue>
    </source>
</reference>
<keyword evidence="12" id="KW-0460">Magnesium</keyword>
<evidence type="ECO:0000313" key="25">
    <source>
        <dbReference type="Proteomes" id="UP001168877"/>
    </source>
</evidence>
<dbReference type="EMBL" id="JAUESC010000386">
    <property type="protein sequence ID" value="KAK0576557.1"/>
    <property type="molecule type" value="Genomic_DNA"/>
</dbReference>
<dbReference type="PROSITE" id="PS00086">
    <property type="entry name" value="CYTOCHROME_P450"/>
    <property type="match status" value="1"/>
</dbReference>
<comment type="caution">
    <text evidence="24">The sequence shown here is derived from an EMBL/GenBank/DDBJ whole genome shotgun (WGS) entry which is preliminary data.</text>
</comment>
<comment type="cofactor">
    <cofactor evidence="3 22">
        <name>heme</name>
        <dbReference type="ChEBI" id="CHEBI:30413"/>
    </cofactor>
</comment>
<proteinExistence type="inferred from homology"/>
<dbReference type="InterPro" id="IPR050665">
    <property type="entry name" value="Cytochrome_P450_Monooxygen"/>
</dbReference>
<comment type="cofactor">
    <cofactor evidence="2">
        <name>Mg(2+)</name>
        <dbReference type="ChEBI" id="CHEBI:18420"/>
    </cofactor>
</comment>
<feature type="binding site" description="axial binding residue" evidence="22">
    <location>
        <position position="456"/>
    </location>
    <ligand>
        <name>heme</name>
        <dbReference type="ChEBI" id="CHEBI:30413"/>
    </ligand>
    <ligandPart>
        <name>Fe</name>
        <dbReference type="ChEBI" id="CHEBI:18248"/>
    </ligandPart>
</feature>
<evidence type="ECO:0000259" key="23">
    <source>
        <dbReference type="PROSITE" id="PS51746"/>
    </source>
</evidence>
<evidence type="ECO:0000256" key="17">
    <source>
        <dbReference type="ARBA" id="ARBA00023033"/>
    </source>
</evidence>
<dbReference type="Gene3D" id="3.60.40.10">
    <property type="entry name" value="PPM-type phosphatase domain"/>
    <property type="match status" value="2"/>
</dbReference>
<comment type="similarity">
    <text evidence="6">Belongs to the cytochrome P450 family.</text>
</comment>
<evidence type="ECO:0000256" key="10">
    <source>
        <dbReference type="ARBA" id="ARBA00022723"/>
    </source>
</evidence>
<name>A0AA39RQ39_ACESA</name>
<evidence type="ECO:0000256" key="1">
    <source>
        <dbReference type="ARBA" id="ARBA00001936"/>
    </source>
</evidence>
<keyword evidence="15" id="KW-0560">Oxidoreductase</keyword>
<evidence type="ECO:0000256" key="22">
    <source>
        <dbReference type="PIRSR" id="PIRSR602401-1"/>
    </source>
</evidence>
<keyword evidence="18" id="KW-0472">Membrane</keyword>
<keyword evidence="9" id="KW-0812">Transmembrane</keyword>
<keyword evidence="25" id="KW-1185">Reference proteome</keyword>
<evidence type="ECO:0000256" key="7">
    <source>
        <dbReference type="ARBA" id="ARBA00013081"/>
    </source>
</evidence>
<dbReference type="InterPro" id="IPR002401">
    <property type="entry name" value="Cyt_P450_E_grp-I"/>
</dbReference>
<evidence type="ECO:0000256" key="19">
    <source>
        <dbReference type="ARBA" id="ARBA00023211"/>
    </source>
</evidence>
<evidence type="ECO:0000256" key="13">
    <source>
        <dbReference type="ARBA" id="ARBA00022912"/>
    </source>
</evidence>
<sequence>MHILLLLLLLLILILLVYLVKFLHSVIWIPFRIQHHFKRQGISGPGYRPITGNSAEIRSMYVEAQSKPIYPVHHDILHRASPFYYRWSRMYGKNFLYWFGLKPRLAIFDPDMIKEVLMNTNGSFEKIGFNPLSKPLFGDGLIVLNGDKWAFHRRIANNAFEMGRVKGWVPEIVTSTRRMLEKWEEKRGGKENFEMEVHKELHEISADIISRTAFGSSFEEGKRIFMLQEQQLHLFTQAARSVYFPGFRFLPTKKNRERWRLDSETRESIRKLIKNNGKASRNSRTLLGLLMSAYSNQDGEEERSSEEDIIDECKTFYLAGKETTANLLTWALVLLASHQEWQIKAREEVISVCGDNGVPIVENLSELKIVNMILNETLRLYPPAVILMRQTSNRANVKIGSLDVPAGTQLNLALIAVHHDTDIWGEDANKFNPLRFNESRKHLASFFPFGLGPRVCVGQNLVAIEAKVVLASIIQRYSFTLSPTRSSDTKKRGRQNKARVAYLNVSKFIFFSFQIFYVEYKRRKRPCTRLRSALCSWILWLELIYQRFTKIIIKLKGEKESYFWLFHSLRFSTLAELQVLLQPGTVLAARSDLLLANRKRNLSVVGAISRSFSVPSVSGPSFQVCGYHIDRAFSETSQLTVGSNCQSRSMATCASRAVSGYFSVDSLTSRYGCRSLLTNNANISHGIRSIDSCLKVSMSLYNKEQPKNYMIHGYFLYNVAKRWCNFHPYKQSGLRGFHSSSPASFSAGMAPDVSFDTGSREEQLAGSAVSSEQNISEGKTLKLLSGSCYLPHPDKEETGGEDAHFISDKQAIGVADGVGGWANHGVDSGLYSRELMSKSVAAIHEEPDGSIDPARVLDKAHSSTRARGSSTACIIALTDQGLHAINLGDSGFMVVRDGCTVFRSPAQQHDFNFTYQLECGTDGDLPSSGQVFTIPVAPGDVIIAGTDGLFDNLYNSDITAVVVHAMRAGLGPQVTAQKIAALARQRALDKDRQTPFSTAAQDAGFRYYGGKLDDITVVVSYITSSYDENQSSSQACDHDSERKDLI</sequence>
<dbReference type="PRINTS" id="PR00463">
    <property type="entry name" value="EP450I"/>
</dbReference>
<dbReference type="AlphaFoldDB" id="A0AA39RQ39"/>
<dbReference type="Proteomes" id="UP001168877">
    <property type="component" value="Unassembled WGS sequence"/>
</dbReference>
<dbReference type="SUPFAM" id="SSF48264">
    <property type="entry name" value="Cytochrome P450"/>
    <property type="match status" value="1"/>
</dbReference>
<dbReference type="PANTHER" id="PTHR24282:SF211">
    <property type="entry name" value="CYTOCHROME P450-RELATED"/>
    <property type="match status" value="1"/>
</dbReference>
<evidence type="ECO:0000256" key="6">
    <source>
        <dbReference type="ARBA" id="ARBA00010617"/>
    </source>
</evidence>
<comment type="catalytic activity">
    <reaction evidence="20">
        <text>O-phospho-L-seryl-[protein] + H2O = L-seryl-[protein] + phosphate</text>
        <dbReference type="Rhea" id="RHEA:20629"/>
        <dbReference type="Rhea" id="RHEA-COMP:9863"/>
        <dbReference type="Rhea" id="RHEA-COMP:11604"/>
        <dbReference type="ChEBI" id="CHEBI:15377"/>
        <dbReference type="ChEBI" id="CHEBI:29999"/>
        <dbReference type="ChEBI" id="CHEBI:43474"/>
        <dbReference type="ChEBI" id="CHEBI:83421"/>
        <dbReference type="EC" id="3.1.3.16"/>
    </reaction>
</comment>
<dbReference type="GO" id="GO:0004497">
    <property type="term" value="F:monooxygenase activity"/>
    <property type="evidence" value="ECO:0007669"/>
    <property type="project" value="UniProtKB-KW"/>
</dbReference>
<dbReference type="InterPro" id="IPR036396">
    <property type="entry name" value="Cyt_P450_sf"/>
</dbReference>
<evidence type="ECO:0000256" key="4">
    <source>
        <dbReference type="ARBA" id="ARBA00004167"/>
    </source>
</evidence>
<keyword evidence="11" id="KW-0378">Hydrolase</keyword>
<dbReference type="Gene3D" id="1.10.630.10">
    <property type="entry name" value="Cytochrome P450"/>
    <property type="match status" value="1"/>
</dbReference>
<keyword evidence="16 22" id="KW-0408">Iron</keyword>
<dbReference type="InterPro" id="IPR017972">
    <property type="entry name" value="Cyt_P450_CS"/>
</dbReference>
<dbReference type="SMART" id="SM00332">
    <property type="entry name" value="PP2Cc"/>
    <property type="match status" value="1"/>
</dbReference>
<evidence type="ECO:0000256" key="11">
    <source>
        <dbReference type="ARBA" id="ARBA00022801"/>
    </source>
</evidence>
<gene>
    <name evidence="24" type="ORF">LWI29_019618</name>
</gene>
<feature type="domain" description="PPM-type phosphatase" evidence="23">
    <location>
        <begin position="784"/>
        <end position="1022"/>
    </location>
</feature>
<evidence type="ECO:0000256" key="3">
    <source>
        <dbReference type="ARBA" id="ARBA00001971"/>
    </source>
</evidence>
<organism evidence="24 25">
    <name type="scientific">Acer saccharum</name>
    <name type="common">Sugar maple</name>
    <dbReference type="NCBI Taxonomy" id="4024"/>
    <lineage>
        <taxon>Eukaryota</taxon>
        <taxon>Viridiplantae</taxon>
        <taxon>Streptophyta</taxon>
        <taxon>Embryophyta</taxon>
        <taxon>Tracheophyta</taxon>
        <taxon>Spermatophyta</taxon>
        <taxon>Magnoliopsida</taxon>
        <taxon>eudicotyledons</taxon>
        <taxon>Gunneridae</taxon>
        <taxon>Pentapetalae</taxon>
        <taxon>rosids</taxon>
        <taxon>malvids</taxon>
        <taxon>Sapindales</taxon>
        <taxon>Sapindaceae</taxon>
        <taxon>Hippocastanoideae</taxon>
        <taxon>Acereae</taxon>
        <taxon>Acer</taxon>
    </lineage>
</organism>
<dbReference type="GO" id="GO:0004722">
    <property type="term" value="F:protein serine/threonine phosphatase activity"/>
    <property type="evidence" value="ECO:0007669"/>
    <property type="project" value="UniProtKB-EC"/>
</dbReference>
<evidence type="ECO:0000256" key="18">
    <source>
        <dbReference type="ARBA" id="ARBA00023136"/>
    </source>
</evidence>
<dbReference type="GO" id="GO:0020037">
    <property type="term" value="F:heme binding"/>
    <property type="evidence" value="ECO:0007669"/>
    <property type="project" value="InterPro"/>
</dbReference>
<dbReference type="PANTHER" id="PTHR24282">
    <property type="entry name" value="CYTOCHROME P450 FAMILY MEMBER"/>
    <property type="match status" value="1"/>
</dbReference>
<keyword evidence="8 22" id="KW-0349">Heme</keyword>
<evidence type="ECO:0000256" key="21">
    <source>
        <dbReference type="ARBA" id="ARBA00048336"/>
    </source>
</evidence>
<comment type="subcellular location">
    <subcellularLocation>
        <location evidence="4">Membrane</location>
        <topology evidence="4">Single-pass membrane protein</topology>
    </subcellularLocation>
</comment>
<evidence type="ECO:0000256" key="2">
    <source>
        <dbReference type="ARBA" id="ARBA00001946"/>
    </source>
</evidence>
<comment type="catalytic activity">
    <reaction evidence="21">
        <text>O-phospho-L-threonyl-[protein] + H2O = L-threonyl-[protein] + phosphate</text>
        <dbReference type="Rhea" id="RHEA:47004"/>
        <dbReference type="Rhea" id="RHEA-COMP:11060"/>
        <dbReference type="Rhea" id="RHEA-COMP:11605"/>
        <dbReference type="ChEBI" id="CHEBI:15377"/>
        <dbReference type="ChEBI" id="CHEBI:30013"/>
        <dbReference type="ChEBI" id="CHEBI:43474"/>
        <dbReference type="ChEBI" id="CHEBI:61977"/>
        <dbReference type="EC" id="3.1.3.16"/>
    </reaction>
</comment>
<evidence type="ECO:0000256" key="8">
    <source>
        <dbReference type="ARBA" id="ARBA00022617"/>
    </source>
</evidence>
<accession>A0AA39RQ39</accession>
<dbReference type="PRINTS" id="PR00385">
    <property type="entry name" value="P450"/>
</dbReference>
<evidence type="ECO:0000256" key="5">
    <source>
        <dbReference type="ARBA" id="ARBA00006702"/>
    </source>
</evidence>
<protein>
    <recommendedName>
        <fullName evidence="7">protein-serine/threonine phosphatase</fullName>
        <ecNumber evidence="7">3.1.3.16</ecNumber>
    </recommendedName>
</protein>
<dbReference type="GO" id="GO:0016705">
    <property type="term" value="F:oxidoreductase activity, acting on paired donors, with incorporation or reduction of molecular oxygen"/>
    <property type="evidence" value="ECO:0007669"/>
    <property type="project" value="InterPro"/>
</dbReference>
<dbReference type="Pfam" id="PF00067">
    <property type="entry name" value="p450"/>
    <property type="match status" value="1"/>
</dbReference>
<evidence type="ECO:0000313" key="24">
    <source>
        <dbReference type="EMBL" id="KAK0576557.1"/>
    </source>
</evidence>
<dbReference type="SMART" id="SM00331">
    <property type="entry name" value="PP2C_SIG"/>
    <property type="match status" value="1"/>
</dbReference>
<comment type="cofactor">
    <cofactor evidence="1">
        <name>Mn(2+)</name>
        <dbReference type="ChEBI" id="CHEBI:29035"/>
    </cofactor>
</comment>
<dbReference type="InterPro" id="IPR001128">
    <property type="entry name" value="Cyt_P450"/>
</dbReference>
<dbReference type="EC" id="3.1.3.16" evidence="7"/>
<evidence type="ECO:0000256" key="20">
    <source>
        <dbReference type="ARBA" id="ARBA00047761"/>
    </source>
</evidence>
<evidence type="ECO:0000256" key="15">
    <source>
        <dbReference type="ARBA" id="ARBA00023002"/>
    </source>
</evidence>
<evidence type="ECO:0000256" key="12">
    <source>
        <dbReference type="ARBA" id="ARBA00022842"/>
    </source>
</evidence>
<dbReference type="GO" id="GO:0016020">
    <property type="term" value="C:membrane"/>
    <property type="evidence" value="ECO:0007669"/>
    <property type="project" value="UniProtKB-SubCell"/>
</dbReference>
<keyword evidence="17" id="KW-0503">Monooxygenase</keyword>
<evidence type="ECO:0000256" key="9">
    <source>
        <dbReference type="ARBA" id="ARBA00022692"/>
    </source>
</evidence>
<dbReference type="FunFam" id="3.60.40.10:FF:000138">
    <property type="entry name" value="5-azacytidine resistance protein azr1"/>
    <property type="match status" value="1"/>
</dbReference>
<keyword evidence="14" id="KW-1133">Transmembrane helix</keyword>
<dbReference type="Pfam" id="PF07228">
    <property type="entry name" value="SpoIIE"/>
    <property type="match status" value="1"/>
</dbReference>
<dbReference type="InterPro" id="IPR001932">
    <property type="entry name" value="PPM-type_phosphatase-like_dom"/>
</dbReference>
<dbReference type="SUPFAM" id="SSF81606">
    <property type="entry name" value="PP2C-like"/>
    <property type="match status" value="1"/>
</dbReference>
<keyword evidence="13" id="KW-0904">Protein phosphatase</keyword>
<keyword evidence="19" id="KW-0464">Manganese</keyword>
<keyword evidence="10 22" id="KW-0479">Metal-binding</keyword>
<reference evidence="24" key="1">
    <citation type="journal article" date="2022" name="Plant J.">
        <title>Strategies of tolerance reflected in two North American maple genomes.</title>
        <authorList>
            <person name="McEvoy S.L."/>
            <person name="Sezen U.U."/>
            <person name="Trouern-Trend A."/>
            <person name="McMahon S.M."/>
            <person name="Schaberg P.G."/>
            <person name="Yang J."/>
            <person name="Wegrzyn J.L."/>
            <person name="Swenson N.G."/>
        </authorList>
    </citation>
    <scope>NUCLEOTIDE SEQUENCE</scope>
    <source>
        <strain evidence="24">NS2018</strain>
    </source>
</reference>
<dbReference type="GO" id="GO:0005506">
    <property type="term" value="F:iron ion binding"/>
    <property type="evidence" value="ECO:0007669"/>
    <property type="project" value="InterPro"/>
</dbReference>
<dbReference type="PROSITE" id="PS51746">
    <property type="entry name" value="PPM_2"/>
    <property type="match status" value="1"/>
</dbReference>
<evidence type="ECO:0000256" key="16">
    <source>
        <dbReference type="ARBA" id="ARBA00023004"/>
    </source>
</evidence>